<reference evidence="3 4" key="1">
    <citation type="journal article" date="2015" name="PLoS Pathog.">
        <title>Leptomonas seymouri: Adaptations to the Dixenous Life Cycle Analyzed by Genome Sequencing, Transcriptome Profiling and Co-infection with Leishmania donovani.</title>
        <authorList>
            <person name="Kraeva N."/>
            <person name="Butenko A."/>
            <person name="Hlavacova J."/>
            <person name="Kostygov A."/>
            <person name="Myskova J."/>
            <person name="Grybchuk D."/>
            <person name="Lestinova T."/>
            <person name="Votypka J."/>
            <person name="Volf P."/>
            <person name="Opperdoes F."/>
            <person name="Flegontov P."/>
            <person name="Lukes J."/>
            <person name="Yurchenko V."/>
        </authorList>
    </citation>
    <scope>NUCLEOTIDE SEQUENCE [LARGE SCALE GENOMIC DNA]</scope>
    <source>
        <strain evidence="3 4">ATCC 30220</strain>
    </source>
</reference>
<dbReference type="EMBL" id="LJSK01000246">
    <property type="protein sequence ID" value="KPI84593.1"/>
    <property type="molecule type" value="Genomic_DNA"/>
</dbReference>
<dbReference type="SUPFAM" id="SSF48452">
    <property type="entry name" value="TPR-like"/>
    <property type="match status" value="1"/>
</dbReference>
<feature type="region of interest" description="Disordered" evidence="2">
    <location>
        <begin position="29"/>
        <end position="80"/>
    </location>
</feature>
<sequence>MDSKSRNVLSAAVVTAALLGTLMYTAYRSRNSAKEAPKKDSGAPSTKVRSTKNGNSQQRQQQQQQAKPIMTLPPESTIPPDERAKALELLAALKQQANTAFQECRYEDAIKRYEDCLEVTAVLGARDAEALQIDLVVRANVIMTFIRLRDYNSARHVATMLLEDAAAFMKDDLRVKVLYRRGLASKFLADRGAALADFKAALHLSQGQLAVAITKEIELLEKER</sequence>
<dbReference type="OMA" id="DYNSARH"/>
<evidence type="ECO:0000313" key="4">
    <source>
        <dbReference type="Proteomes" id="UP000038009"/>
    </source>
</evidence>
<dbReference type="Gene3D" id="1.25.40.10">
    <property type="entry name" value="Tetratricopeptide repeat domain"/>
    <property type="match status" value="1"/>
</dbReference>
<dbReference type="GO" id="GO:0101031">
    <property type="term" value="C:protein folding chaperone complex"/>
    <property type="evidence" value="ECO:0007669"/>
    <property type="project" value="TreeGrafter"/>
</dbReference>
<accession>A0A0N1PAP4</accession>
<organism evidence="3 4">
    <name type="scientific">Leptomonas seymouri</name>
    <dbReference type="NCBI Taxonomy" id="5684"/>
    <lineage>
        <taxon>Eukaryota</taxon>
        <taxon>Discoba</taxon>
        <taxon>Euglenozoa</taxon>
        <taxon>Kinetoplastea</taxon>
        <taxon>Metakinetoplastina</taxon>
        <taxon>Trypanosomatida</taxon>
        <taxon>Trypanosomatidae</taxon>
        <taxon>Leishmaniinae</taxon>
        <taxon>Leptomonas</taxon>
    </lineage>
</organism>
<name>A0A0N1PAP4_LEPSE</name>
<feature type="compositionally biased region" description="Polar residues" evidence="2">
    <location>
        <begin position="43"/>
        <end position="56"/>
    </location>
</feature>
<keyword evidence="4" id="KW-1185">Reference proteome</keyword>
<dbReference type="InterPro" id="IPR011990">
    <property type="entry name" value="TPR-like_helical_dom_sf"/>
</dbReference>
<evidence type="ECO:0000256" key="2">
    <source>
        <dbReference type="SAM" id="MobiDB-lite"/>
    </source>
</evidence>
<dbReference type="AlphaFoldDB" id="A0A0N1PAP4"/>
<dbReference type="OrthoDB" id="2942533at2759"/>
<gene>
    <name evidence="3" type="ORF">ABL78_6354</name>
</gene>
<dbReference type="InterPro" id="IPR051966">
    <property type="entry name" value="RPAP3"/>
</dbReference>
<evidence type="ECO:0000313" key="3">
    <source>
        <dbReference type="EMBL" id="KPI84593.1"/>
    </source>
</evidence>
<dbReference type="PANTHER" id="PTHR46423:SF1">
    <property type="entry name" value="RNA POLYMERASE II-ASSOCIATED PROTEIN 3"/>
    <property type="match status" value="1"/>
</dbReference>
<comment type="caution">
    <text evidence="3">The sequence shown here is derived from an EMBL/GenBank/DDBJ whole genome shotgun (WGS) entry which is preliminary data.</text>
</comment>
<feature type="compositionally biased region" description="Basic and acidic residues" evidence="2">
    <location>
        <begin position="32"/>
        <end position="41"/>
    </location>
</feature>
<proteinExistence type="predicted"/>
<dbReference type="VEuPathDB" id="TriTrypDB:Lsey_0246_0100"/>
<protein>
    <submittedName>
        <fullName evidence="3">Uncharacterized protein</fullName>
    </submittedName>
</protein>
<dbReference type="PANTHER" id="PTHR46423">
    <property type="entry name" value="RNA POLYMERASE II-ASSOCIATED PROTEIN 3"/>
    <property type="match status" value="1"/>
</dbReference>
<keyword evidence="1" id="KW-0802">TPR repeat</keyword>
<dbReference type="Proteomes" id="UP000038009">
    <property type="component" value="Unassembled WGS sequence"/>
</dbReference>
<evidence type="ECO:0000256" key="1">
    <source>
        <dbReference type="ARBA" id="ARBA00022803"/>
    </source>
</evidence>